<evidence type="ECO:0000256" key="5">
    <source>
        <dbReference type="ARBA" id="ARBA00023163"/>
    </source>
</evidence>
<feature type="domain" description="RNA polymerase sigma-70 region 2" evidence="6">
    <location>
        <begin position="22"/>
        <end position="88"/>
    </location>
</feature>
<protein>
    <submittedName>
        <fullName evidence="8">RNA polymerase sigma factor, sigma-70 family</fullName>
    </submittedName>
</protein>
<sequence>MKSETIVTKLKNGDIETLKIIYELFYKRIFQAAYFVTGDIDLAEDVVQEVFLTLKNKIHQLADPSKLGSWLCRMSANKARNIIRHLARSSLVEDVGNIYKEEQLMSPETAVVTGEKSKEIIKMINRLTPEHRQLIYLKYYKDLTLDKISNVTGVPKGTVKSRLYYARREIKRLWSYPC</sequence>
<reference evidence="8 9" key="2">
    <citation type="journal article" date="2012" name="Stand. Genomic Sci.">
        <title>Complete genome sequence of the sulfate-reducing firmicute Desulfotomaculum ruminis type strain (DL(T)).</title>
        <authorList>
            <person name="Spring S."/>
            <person name="Visser M."/>
            <person name="Lu M."/>
            <person name="Copeland A."/>
            <person name="Lapidus A."/>
            <person name="Lucas S."/>
            <person name="Cheng J.F."/>
            <person name="Han C."/>
            <person name="Tapia R."/>
            <person name="Goodwin L.A."/>
            <person name="Pitluck S."/>
            <person name="Ivanova N."/>
            <person name="Land M."/>
            <person name="Hauser L."/>
            <person name="Larimer F."/>
            <person name="Rohde M."/>
            <person name="Goker M."/>
            <person name="Detter J.C."/>
            <person name="Kyrpides N.C."/>
            <person name="Woyke T."/>
            <person name="Schaap P.J."/>
            <person name="Plugge C.M."/>
            <person name="Muyzer G."/>
            <person name="Kuever J."/>
            <person name="Pereira I.A."/>
            <person name="Parshina S.N."/>
            <person name="Bernier-Latmani R."/>
            <person name="Stams A.J."/>
            <person name="Klenk H.P."/>
        </authorList>
    </citation>
    <scope>NUCLEOTIDE SEQUENCE [LARGE SCALE GENOMIC DNA]</scope>
    <source>
        <strain evidence="9">ATCC 23193 / DSM 2154 / NCIB 8452 / DL</strain>
    </source>
</reference>
<dbReference type="InterPro" id="IPR013324">
    <property type="entry name" value="RNA_pol_sigma_r3/r4-like"/>
</dbReference>
<dbReference type="GO" id="GO:0016987">
    <property type="term" value="F:sigma factor activity"/>
    <property type="evidence" value="ECO:0007669"/>
    <property type="project" value="UniProtKB-KW"/>
</dbReference>
<evidence type="ECO:0000256" key="2">
    <source>
        <dbReference type="ARBA" id="ARBA00023015"/>
    </source>
</evidence>
<evidence type="ECO:0000259" key="6">
    <source>
        <dbReference type="Pfam" id="PF04542"/>
    </source>
</evidence>
<dbReference type="InterPro" id="IPR007627">
    <property type="entry name" value="RNA_pol_sigma70_r2"/>
</dbReference>
<dbReference type="CDD" id="cd06171">
    <property type="entry name" value="Sigma70_r4"/>
    <property type="match status" value="1"/>
</dbReference>
<dbReference type="InterPro" id="IPR013249">
    <property type="entry name" value="RNA_pol_sigma70_r4_t2"/>
</dbReference>
<dbReference type="eggNOG" id="COG1595">
    <property type="taxonomic scope" value="Bacteria"/>
</dbReference>
<keyword evidence="2" id="KW-0805">Transcription regulation</keyword>
<evidence type="ECO:0000256" key="4">
    <source>
        <dbReference type="ARBA" id="ARBA00023125"/>
    </source>
</evidence>
<dbReference type="Gene3D" id="1.10.10.10">
    <property type="entry name" value="Winged helix-like DNA-binding domain superfamily/Winged helix DNA-binding domain"/>
    <property type="match status" value="1"/>
</dbReference>
<accession>F6DLG1</accession>
<dbReference type="SUPFAM" id="SSF88659">
    <property type="entry name" value="Sigma3 and sigma4 domains of RNA polymerase sigma factors"/>
    <property type="match status" value="1"/>
</dbReference>
<dbReference type="STRING" id="696281.Desru_2263"/>
<dbReference type="Pfam" id="PF08281">
    <property type="entry name" value="Sigma70_r4_2"/>
    <property type="match status" value="1"/>
</dbReference>
<dbReference type="RefSeq" id="WP_013842268.1">
    <property type="nucleotide sequence ID" value="NC_015589.1"/>
</dbReference>
<dbReference type="KEGG" id="dru:Desru_2263"/>
<comment type="similarity">
    <text evidence="1">Belongs to the sigma-70 factor family. ECF subfamily.</text>
</comment>
<reference evidence="9" key="1">
    <citation type="submission" date="2011-05" db="EMBL/GenBank/DDBJ databases">
        <title>Complete sequence of Desulfotomaculum ruminis DSM 2154.</title>
        <authorList>
            <person name="Lucas S."/>
            <person name="Copeland A."/>
            <person name="Lapidus A."/>
            <person name="Cheng J.-F."/>
            <person name="Goodwin L."/>
            <person name="Pitluck S."/>
            <person name="Lu M."/>
            <person name="Detter J.C."/>
            <person name="Han C."/>
            <person name="Tapia R."/>
            <person name="Land M."/>
            <person name="Hauser L."/>
            <person name="Kyrpides N."/>
            <person name="Ivanova N."/>
            <person name="Mikhailova N."/>
            <person name="Pagani I."/>
            <person name="Stams A.J.M."/>
            <person name="Plugge C.M."/>
            <person name="Muyzer G."/>
            <person name="Kuever J."/>
            <person name="Parshina S.N."/>
            <person name="Ivanova A.E."/>
            <person name="Nazina T.N."/>
            <person name="Brambilla E."/>
            <person name="Spring S."/>
            <person name="Klenk H.-P."/>
            <person name="Woyke T."/>
        </authorList>
    </citation>
    <scope>NUCLEOTIDE SEQUENCE [LARGE SCALE GENOMIC DNA]</scope>
    <source>
        <strain evidence="9">ATCC 23193 / DSM 2154 / NCIB 8452 / DL</strain>
    </source>
</reference>
<name>F6DLG1_DESRL</name>
<dbReference type="OrthoDB" id="9795666at2"/>
<evidence type="ECO:0000313" key="8">
    <source>
        <dbReference type="EMBL" id="AEG60509.1"/>
    </source>
</evidence>
<dbReference type="PANTHER" id="PTHR43133">
    <property type="entry name" value="RNA POLYMERASE ECF-TYPE SIGMA FACTO"/>
    <property type="match status" value="1"/>
</dbReference>
<dbReference type="Proteomes" id="UP000009234">
    <property type="component" value="Chromosome"/>
</dbReference>
<dbReference type="InterPro" id="IPR014284">
    <property type="entry name" value="RNA_pol_sigma-70_dom"/>
</dbReference>
<keyword evidence="9" id="KW-1185">Reference proteome</keyword>
<dbReference type="NCBIfam" id="TIGR02937">
    <property type="entry name" value="sigma70-ECF"/>
    <property type="match status" value="1"/>
</dbReference>
<dbReference type="SUPFAM" id="SSF88946">
    <property type="entry name" value="Sigma2 domain of RNA polymerase sigma factors"/>
    <property type="match status" value="1"/>
</dbReference>
<evidence type="ECO:0000313" key="9">
    <source>
        <dbReference type="Proteomes" id="UP000009234"/>
    </source>
</evidence>
<dbReference type="EMBL" id="CP002780">
    <property type="protein sequence ID" value="AEG60509.1"/>
    <property type="molecule type" value="Genomic_DNA"/>
</dbReference>
<gene>
    <name evidence="8" type="ordered locus">Desru_2263</name>
</gene>
<organism evidence="8 9">
    <name type="scientific">Desulforamulus ruminis (strain ATCC 23193 / DSM 2154 / NCIMB 8452 / DL)</name>
    <name type="common">Desulfotomaculum ruminis</name>
    <dbReference type="NCBI Taxonomy" id="696281"/>
    <lineage>
        <taxon>Bacteria</taxon>
        <taxon>Bacillati</taxon>
        <taxon>Bacillota</taxon>
        <taxon>Clostridia</taxon>
        <taxon>Eubacteriales</taxon>
        <taxon>Peptococcaceae</taxon>
        <taxon>Desulforamulus</taxon>
    </lineage>
</organism>
<evidence type="ECO:0000256" key="3">
    <source>
        <dbReference type="ARBA" id="ARBA00023082"/>
    </source>
</evidence>
<dbReference type="GO" id="GO:0003677">
    <property type="term" value="F:DNA binding"/>
    <property type="evidence" value="ECO:0007669"/>
    <property type="project" value="UniProtKB-KW"/>
</dbReference>
<dbReference type="AlphaFoldDB" id="F6DLG1"/>
<dbReference type="PANTHER" id="PTHR43133:SF8">
    <property type="entry name" value="RNA POLYMERASE SIGMA FACTOR HI_1459-RELATED"/>
    <property type="match status" value="1"/>
</dbReference>
<dbReference type="InterPro" id="IPR036388">
    <property type="entry name" value="WH-like_DNA-bd_sf"/>
</dbReference>
<dbReference type="InterPro" id="IPR039425">
    <property type="entry name" value="RNA_pol_sigma-70-like"/>
</dbReference>
<dbReference type="Pfam" id="PF04542">
    <property type="entry name" value="Sigma70_r2"/>
    <property type="match status" value="1"/>
</dbReference>
<dbReference type="InterPro" id="IPR013325">
    <property type="entry name" value="RNA_pol_sigma_r2"/>
</dbReference>
<keyword evidence="5" id="KW-0804">Transcription</keyword>
<dbReference type="HOGENOM" id="CLU_047691_3_1_9"/>
<evidence type="ECO:0000259" key="7">
    <source>
        <dbReference type="Pfam" id="PF08281"/>
    </source>
</evidence>
<evidence type="ECO:0000256" key="1">
    <source>
        <dbReference type="ARBA" id="ARBA00010641"/>
    </source>
</evidence>
<dbReference type="GO" id="GO:0006352">
    <property type="term" value="P:DNA-templated transcription initiation"/>
    <property type="evidence" value="ECO:0007669"/>
    <property type="project" value="InterPro"/>
</dbReference>
<keyword evidence="4" id="KW-0238">DNA-binding</keyword>
<dbReference type="Gene3D" id="1.10.1740.10">
    <property type="match status" value="1"/>
</dbReference>
<proteinExistence type="inferred from homology"/>
<keyword evidence="3" id="KW-0731">Sigma factor</keyword>
<feature type="domain" description="RNA polymerase sigma factor 70 region 4 type 2" evidence="7">
    <location>
        <begin position="118"/>
        <end position="169"/>
    </location>
</feature>